<evidence type="ECO:0000256" key="3">
    <source>
        <dbReference type="ARBA" id="ARBA00022691"/>
    </source>
</evidence>
<keyword evidence="2" id="KW-0808">Transferase</keyword>
<dbReference type="HOGENOM" id="CLU_051542_0_1_1"/>
<comment type="pathway">
    <text evidence="1">Secondary metabolite biosynthesis.</text>
</comment>
<dbReference type="InParanoid" id="F0XF81"/>
<dbReference type="GeneID" id="25974576"/>
<accession>F0XF81</accession>
<reference evidence="5 6" key="1">
    <citation type="journal article" date="2011" name="Proc. Natl. Acad. Sci. U.S.A.">
        <title>Genome and transcriptome analyses of the mountain pine beetle-fungal symbiont Grosmannia clavigera, a lodgepole pine pathogen.</title>
        <authorList>
            <person name="DiGuistini S."/>
            <person name="Wang Y."/>
            <person name="Liao N.Y."/>
            <person name="Taylor G."/>
            <person name="Tanguay P."/>
            <person name="Feau N."/>
            <person name="Henrissat B."/>
            <person name="Chan S.K."/>
            <person name="Hesse-Orce U."/>
            <person name="Alamouti S.M."/>
            <person name="Tsui C.K.M."/>
            <person name="Docking R.T."/>
            <person name="Levasseur A."/>
            <person name="Haridas S."/>
            <person name="Robertson G."/>
            <person name="Birol I."/>
            <person name="Holt R.A."/>
            <person name="Marra M.A."/>
            <person name="Hamelin R.C."/>
            <person name="Hirst M."/>
            <person name="Jones S.J.M."/>
            <person name="Bohlmann J."/>
            <person name="Breuil C."/>
        </authorList>
    </citation>
    <scope>NUCLEOTIDE SEQUENCE [LARGE SCALE GENOMIC DNA]</scope>
    <source>
        <strain evidence="6">kw1407 / UAMH 11150</strain>
    </source>
</reference>
<dbReference type="PANTHER" id="PTHR35897">
    <property type="entry name" value="METHYLTRANSFERASE AUSD"/>
    <property type="match status" value="1"/>
</dbReference>
<dbReference type="EMBL" id="GL629765">
    <property type="protein sequence ID" value="EFX04744.1"/>
    <property type="molecule type" value="Genomic_DNA"/>
</dbReference>
<dbReference type="InterPro" id="IPR051654">
    <property type="entry name" value="Meroterpenoid_MTases"/>
</dbReference>
<evidence type="ECO:0008006" key="7">
    <source>
        <dbReference type="Google" id="ProtNLM"/>
    </source>
</evidence>
<evidence type="ECO:0000256" key="2">
    <source>
        <dbReference type="ARBA" id="ARBA00022679"/>
    </source>
</evidence>
<evidence type="ECO:0000313" key="5">
    <source>
        <dbReference type="EMBL" id="EFX04744.1"/>
    </source>
</evidence>
<dbReference type="RefSeq" id="XP_014174226.1">
    <property type="nucleotide sequence ID" value="XM_014318751.1"/>
</dbReference>
<dbReference type="Proteomes" id="UP000007796">
    <property type="component" value="Unassembled WGS sequence"/>
</dbReference>
<dbReference type="InterPro" id="IPR029063">
    <property type="entry name" value="SAM-dependent_MTases_sf"/>
</dbReference>
<evidence type="ECO:0000256" key="4">
    <source>
        <dbReference type="ARBA" id="ARBA00038314"/>
    </source>
</evidence>
<keyword evidence="3" id="KW-0949">S-adenosyl-L-methionine</keyword>
<dbReference type="GO" id="GO:0016740">
    <property type="term" value="F:transferase activity"/>
    <property type="evidence" value="ECO:0007669"/>
    <property type="project" value="UniProtKB-KW"/>
</dbReference>
<protein>
    <recommendedName>
        <fullName evidence="7">Methyltransferase domain-containing protein</fullName>
    </recommendedName>
</protein>
<dbReference type="Gene3D" id="3.40.50.150">
    <property type="entry name" value="Vaccinia Virus protein VP39"/>
    <property type="match status" value="1"/>
</dbReference>
<keyword evidence="6" id="KW-1185">Reference proteome</keyword>
<gene>
    <name evidence="5" type="ORF">CMQ_1672</name>
</gene>
<dbReference type="OrthoDB" id="2094832at2759"/>
<evidence type="ECO:0000313" key="6">
    <source>
        <dbReference type="Proteomes" id="UP000007796"/>
    </source>
</evidence>
<dbReference type="PANTHER" id="PTHR35897:SF1">
    <property type="entry name" value="METHYLTRANSFERASE AUSD"/>
    <property type="match status" value="1"/>
</dbReference>
<organism evidence="6">
    <name type="scientific">Grosmannia clavigera (strain kw1407 / UAMH 11150)</name>
    <name type="common">Blue stain fungus</name>
    <name type="synonym">Graphiocladiella clavigera</name>
    <dbReference type="NCBI Taxonomy" id="655863"/>
    <lineage>
        <taxon>Eukaryota</taxon>
        <taxon>Fungi</taxon>
        <taxon>Dikarya</taxon>
        <taxon>Ascomycota</taxon>
        <taxon>Pezizomycotina</taxon>
        <taxon>Sordariomycetes</taxon>
        <taxon>Sordariomycetidae</taxon>
        <taxon>Ophiostomatales</taxon>
        <taxon>Ophiostomataceae</taxon>
        <taxon>Leptographium</taxon>
    </lineage>
</organism>
<dbReference type="SUPFAM" id="SSF53335">
    <property type="entry name" value="S-adenosyl-L-methionine-dependent methyltransferases"/>
    <property type="match status" value="1"/>
</dbReference>
<sequence>MEDGIIQQIMKSGKREGAYYETVPTTIPPETRRLFEEYVGTAADDVIPYLAEFRDRLWDVYPWPCVGQFKFVSLTLYRQPSYGRICDIVRRGGRFLDIGCAAGQDLRYLMLDAAAGQTDGAGNPLTPSALSANSFGLDRMAGYIETAYDFFRDRDRLQTRFIVADLFDRRADGPVEPLLRGSVDVLHAGMIVHVWDLPGQHRACERIVELLAPRPGVIAVGNNVARLEGKAGDYIGPEGTIMYKHDAASFRAMWAEVGVRTGTRWEVRTHNDPVVGLNGETAHWIDPDTSRLYWEVERL</sequence>
<dbReference type="AlphaFoldDB" id="F0XF81"/>
<dbReference type="STRING" id="655863.F0XF81"/>
<dbReference type="eggNOG" id="ENOG502S9IZ">
    <property type="taxonomic scope" value="Eukaryota"/>
</dbReference>
<name>F0XF81_GROCL</name>
<proteinExistence type="inferred from homology"/>
<evidence type="ECO:0000256" key="1">
    <source>
        <dbReference type="ARBA" id="ARBA00005179"/>
    </source>
</evidence>
<comment type="similarity">
    <text evidence="4">Belongs to the class I-like SAM-binding methyltransferase superfamily.</text>
</comment>